<dbReference type="AlphaFoldDB" id="A0A917DEF9"/>
<dbReference type="Proteomes" id="UP000613160">
    <property type="component" value="Unassembled WGS sequence"/>
</dbReference>
<dbReference type="EMBL" id="BMJJ01000010">
    <property type="protein sequence ID" value="GGD31200.1"/>
    <property type="molecule type" value="Genomic_DNA"/>
</dbReference>
<proteinExistence type="predicted"/>
<protein>
    <submittedName>
        <fullName evidence="1">Uncharacterized protein</fullName>
    </submittedName>
</protein>
<sequence length="107" mass="11635">MSNPMTTPRPIWTEDEVTVLRSLVDLGKNDAEISDALGTRTQAQVSTKRCALGLPTTRPPGRPRTYDLAAIEAIRARIVAGEHVNSVAADLGLKPRTVYARLRLLTA</sequence>
<keyword evidence="2" id="KW-1185">Reference proteome</keyword>
<gene>
    <name evidence="1" type="ORF">GCM10011335_37790</name>
</gene>
<comment type="caution">
    <text evidence="1">The sequence shown here is derived from an EMBL/GenBank/DDBJ whole genome shotgun (WGS) entry which is preliminary data.</text>
</comment>
<evidence type="ECO:0000313" key="2">
    <source>
        <dbReference type="Proteomes" id="UP000613160"/>
    </source>
</evidence>
<name>A0A917DEF9_9HYPH</name>
<organism evidence="1 2">
    <name type="scientific">Aureimonas glaciei</name>
    <dbReference type="NCBI Taxonomy" id="1776957"/>
    <lineage>
        <taxon>Bacteria</taxon>
        <taxon>Pseudomonadati</taxon>
        <taxon>Pseudomonadota</taxon>
        <taxon>Alphaproteobacteria</taxon>
        <taxon>Hyphomicrobiales</taxon>
        <taxon>Aurantimonadaceae</taxon>
        <taxon>Aureimonas</taxon>
    </lineage>
</organism>
<reference evidence="1" key="1">
    <citation type="journal article" date="2014" name="Int. J. Syst. Evol. Microbiol.">
        <title>Complete genome sequence of Corynebacterium casei LMG S-19264T (=DSM 44701T), isolated from a smear-ripened cheese.</title>
        <authorList>
            <consortium name="US DOE Joint Genome Institute (JGI-PGF)"/>
            <person name="Walter F."/>
            <person name="Albersmeier A."/>
            <person name="Kalinowski J."/>
            <person name="Ruckert C."/>
        </authorList>
    </citation>
    <scope>NUCLEOTIDE SEQUENCE</scope>
    <source>
        <strain evidence="1">CGMCC 1.15493</strain>
    </source>
</reference>
<evidence type="ECO:0000313" key="1">
    <source>
        <dbReference type="EMBL" id="GGD31200.1"/>
    </source>
</evidence>
<accession>A0A917DEF9</accession>
<reference evidence="1" key="2">
    <citation type="submission" date="2020-09" db="EMBL/GenBank/DDBJ databases">
        <authorList>
            <person name="Sun Q."/>
            <person name="Zhou Y."/>
        </authorList>
    </citation>
    <scope>NUCLEOTIDE SEQUENCE</scope>
    <source>
        <strain evidence="1">CGMCC 1.15493</strain>
    </source>
</reference>